<feature type="transmembrane region" description="Helical" evidence="1">
    <location>
        <begin position="408"/>
        <end position="431"/>
    </location>
</feature>
<keyword evidence="1" id="KW-0472">Membrane</keyword>
<dbReference type="PANTHER" id="PTHR31170:SF18">
    <property type="entry name" value="(WILD MALAYSIAN BANANA) HYPOTHETICAL PROTEIN"/>
    <property type="match status" value="1"/>
</dbReference>
<protein>
    <submittedName>
        <fullName evidence="2">Uncharacterized protein</fullName>
    </submittedName>
</protein>
<proteinExistence type="predicted"/>
<organism evidence="2 3">
    <name type="scientific">Dendrobium thyrsiflorum</name>
    <name type="common">Pinecone-like raceme dendrobium</name>
    <name type="synonym">Orchid</name>
    <dbReference type="NCBI Taxonomy" id="117978"/>
    <lineage>
        <taxon>Eukaryota</taxon>
        <taxon>Viridiplantae</taxon>
        <taxon>Streptophyta</taxon>
        <taxon>Embryophyta</taxon>
        <taxon>Tracheophyta</taxon>
        <taxon>Spermatophyta</taxon>
        <taxon>Magnoliopsida</taxon>
        <taxon>Liliopsida</taxon>
        <taxon>Asparagales</taxon>
        <taxon>Orchidaceae</taxon>
        <taxon>Epidendroideae</taxon>
        <taxon>Malaxideae</taxon>
        <taxon>Dendrobiinae</taxon>
        <taxon>Dendrobium</taxon>
    </lineage>
</organism>
<evidence type="ECO:0000313" key="3">
    <source>
        <dbReference type="Proteomes" id="UP001552299"/>
    </source>
</evidence>
<comment type="caution">
    <text evidence="2">The sequence shown here is derived from an EMBL/GenBank/DDBJ whole genome shotgun (WGS) entry which is preliminary data.</text>
</comment>
<keyword evidence="1" id="KW-0812">Transmembrane</keyword>
<gene>
    <name evidence="2" type="ORF">M5K25_024851</name>
</gene>
<dbReference type="InterPro" id="IPR004158">
    <property type="entry name" value="DUF247_pln"/>
</dbReference>
<dbReference type="Proteomes" id="UP001552299">
    <property type="component" value="Unassembled WGS sequence"/>
</dbReference>
<keyword evidence="3" id="KW-1185">Reference proteome</keyword>
<dbReference type="EMBL" id="JANQDX010000018">
    <property type="protein sequence ID" value="KAL0906361.1"/>
    <property type="molecule type" value="Genomic_DNA"/>
</dbReference>
<evidence type="ECO:0000256" key="1">
    <source>
        <dbReference type="SAM" id="Phobius"/>
    </source>
</evidence>
<dbReference type="AlphaFoldDB" id="A0ABD0U371"/>
<dbReference type="Pfam" id="PF03140">
    <property type="entry name" value="DUF247"/>
    <property type="match status" value="1"/>
</dbReference>
<accession>A0ABD0U371</accession>
<keyword evidence="1" id="KW-1133">Transmembrane helix</keyword>
<evidence type="ECO:0000313" key="2">
    <source>
        <dbReference type="EMBL" id="KAL0906361.1"/>
    </source>
</evidence>
<dbReference type="PANTHER" id="PTHR31170">
    <property type="entry name" value="BNAC04G53230D PROTEIN"/>
    <property type="match status" value="1"/>
</dbReference>
<name>A0ABD0U371_DENTH</name>
<sequence length="433" mass="49726">MTEEFILDLTRKLQLPQNPPAQEPCSKSIYRIPKILTDVNSKAYEPKLASFGPYHHNCHHLRPTEKHKHRALIQFLHRISKASKTPNDVLIAMRSVEPRLITYYDGLQVEEDDEDCLERGRFRRLDCLKEEEFLKIMIVDGCFALEIMLADKRTAAGEQSEYDSHDPIFGAERMAYVIPYLKRDMLLLENQLPLLALTTLAAIDGSGIGDVNTLIKAFYNLSSTSLEDRIIDKCFHILDLYRKILTYEGEYLPSYKENIQSATELRNVGVSFCRSETNSFRDISFNGGILSLPQLKVDNITESSLLNLMAFEHLHMTVGNEVTAYVFFMNDLINTADDVALLRNEEIIKGLVSDENISIIFNKITKGATLTGFADNIVDVNSKLNTYCKKRMRRWRANFVETFLRNPWASFTLLLWALIIIKIVCIMLQYYNA</sequence>
<reference evidence="2 3" key="1">
    <citation type="journal article" date="2024" name="Plant Biotechnol. J.">
        <title>Dendrobium thyrsiflorum genome and its molecular insights into genes involved in important horticultural traits.</title>
        <authorList>
            <person name="Chen B."/>
            <person name="Wang J.Y."/>
            <person name="Zheng P.J."/>
            <person name="Li K.L."/>
            <person name="Liang Y.M."/>
            <person name="Chen X.F."/>
            <person name="Zhang C."/>
            <person name="Zhao X."/>
            <person name="He X."/>
            <person name="Zhang G.Q."/>
            <person name="Liu Z.J."/>
            <person name="Xu Q."/>
        </authorList>
    </citation>
    <scope>NUCLEOTIDE SEQUENCE [LARGE SCALE GENOMIC DNA]</scope>
    <source>
        <strain evidence="2">GZMU011</strain>
    </source>
</reference>